<protein>
    <recommendedName>
        <fullName evidence="3">Extradiol ring-cleavage dioxygenase class III enzyme subunit B domain-containing protein</fullName>
    </recommendedName>
</protein>
<name>G7H0F3_9ACTN</name>
<accession>G7H0F3</accession>
<keyword evidence="2" id="KW-1185">Reference proteome</keyword>
<comment type="caution">
    <text evidence="1">The sequence shown here is derived from an EMBL/GenBank/DDBJ whole genome shotgun (WGS) entry which is preliminary data.</text>
</comment>
<evidence type="ECO:0000313" key="2">
    <source>
        <dbReference type="Proteomes" id="UP000035088"/>
    </source>
</evidence>
<dbReference type="EMBL" id="BAEE01000036">
    <property type="protein sequence ID" value="GAB09328.1"/>
    <property type="molecule type" value="Genomic_DNA"/>
</dbReference>
<sequence>MISVVFVPGAPALVPEVSGAGAVEVAPVREAVRAAAADQAALTGDWLAVGPDDAGSIASPDAVHPDAGSFGGFGVNRRVALRPGVEAGLVGSLPTSMLLAGWARECVPDADRVTVVPTVLRADSDPDDCERIADELNERLTGSVPVALLVVGDGAIHLSDRAPGGGRESEAVALQARIDAALGSGDPAAVRSLDWGECSRWGVSGRGAWEVAARCAPATAEANVHYRGAPLGVGYNVVTWRFR</sequence>
<evidence type="ECO:0000313" key="1">
    <source>
        <dbReference type="EMBL" id="GAB09328.1"/>
    </source>
</evidence>
<dbReference type="AlphaFoldDB" id="G7H0F3"/>
<dbReference type="Gene3D" id="3.40.830.10">
    <property type="entry name" value="LigB-like"/>
    <property type="match status" value="1"/>
</dbReference>
<reference evidence="1 2" key="1">
    <citation type="submission" date="2011-11" db="EMBL/GenBank/DDBJ databases">
        <title>Whole genome shotgun sequence of Gordonia araii NBRC 100433.</title>
        <authorList>
            <person name="Yoshida Y."/>
            <person name="Hosoyama A."/>
            <person name="Tsuchikane K."/>
            <person name="Katsumata H."/>
            <person name="Yamazaki S."/>
            <person name="Fujita N."/>
        </authorList>
    </citation>
    <scope>NUCLEOTIDE SEQUENCE [LARGE SCALE GENOMIC DNA]</scope>
    <source>
        <strain evidence="1 2">NBRC 100433</strain>
    </source>
</reference>
<dbReference type="Proteomes" id="UP000035088">
    <property type="component" value="Unassembled WGS sequence"/>
</dbReference>
<dbReference type="STRING" id="1073574.GOARA_036_00600"/>
<organism evidence="1 2">
    <name type="scientific">Gordonia araii NBRC 100433</name>
    <dbReference type="NCBI Taxonomy" id="1073574"/>
    <lineage>
        <taxon>Bacteria</taxon>
        <taxon>Bacillati</taxon>
        <taxon>Actinomycetota</taxon>
        <taxon>Actinomycetes</taxon>
        <taxon>Mycobacteriales</taxon>
        <taxon>Gordoniaceae</taxon>
        <taxon>Gordonia</taxon>
    </lineage>
</organism>
<gene>
    <name evidence="1" type="ORF">GOARA_036_00600</name>
</gene>
<evidence type="ECO:0008006" key="3">
    <source>
        <dbReference type="Google" id="ProtNLM"/>
    </source>
</evidence>
<proteinExistence type="predicted"/>